<name>X0WD44_9ZZZZ</name>
<gene>
    <name evidence="1" type="ORF">S01H1_69756</name>
</gene>
<dbReference type="EMBL" id="BARS01046334">
    <property type="protein sequence ID" value="GAG28899.1"/>
    <property type="molecule type" value="Genomic_DNA"/>
</dbReference>
<reference evidence="1" key="1">
    <citation type="journal article" date="2014" name="Front. Microbiol.">
        <title>High frequency of phylogenetically diverse reductive dehalogenase-homologous genes in deep subseafloor sedimentary metagenomes.</title>
        <authorList>
            <person name="Kawai M."/>
            <person name="Futagami T."/>
            <person name="Toyoda A."/>
            <person name="Takaki Y."/>
            <person name="Nishi S."/>
            <person name="Hori S."/>
            <person name="Arai W."/>
            <person name="Tsubouchi T."/>
            <person name="Morono Y."/>
            <person name="Uchiyama I."/>
            <person name="Ito T."/>
            <person name="Fujiyama A."/>
            <person name="Inagaki F."/>
            <person name="Takami H."/>
        </authorList>
    </citation>
    <scope>NUCLEOTIDE SEQUENCE</scope>
    <source>
        <strain evidence="1">Expedition CK06-06</strain>
    </source>
</reference>
<proteinExistence type="predicted"/>
<comment type="caution">
    <text evidence="1">The sequence shown here is derived from an EMBL/GenBank/DDBJ whole genome shotgun (WGS) entry which is preliminary data.</text>
</comment>
<accession>X0WD44</accession>
<organism evidence="1">
    <name type="scientific">marine sediment metagenome</name>
    <dbReference type="NCBI Taxonomy" id="412755"/>
    <lineage>
        <taxon>unclassified sequences</taxon>
        <taxon>metagenomes</taxon>
        <taxon>ecological metagenomes</taxon>
    </lineage>
</organism>
<feature type="non-terminal residue" evidence="1">
    <location>
        <position position="1"/>
    </location>
</feature>
<protein>
    <submittedName>
        <fullName evidence="1">Uncharacterized protein</fullName>
    </submittedName>
</protein>
<sequence length="116" mass="13176">PPSGAMEADMILEVQERLALLDLLPTEGDYASLRTLRRAREIISITPEEAEVLEFKQKPDGLLVWNVEASANLARDIPVDEWTTGKIKEMLINLSNEGNLKDMQLTLYEKFVVNYE</sequence>
<evidence type="ECO:0000313" key="1">
    <source>
        <dbReference type="EMBL" id="GAG28899.1"/>
    </source>
</evidence>
<dbReference type="AlphaFoldDB" id="X0WD44"/>